<evidence type="ECO:0000313" key="8">
    <source>
        <dbReference type="EMBL" id="NME68851.1"/>
    </source>
</evidence>
<keyword evidence="6" id="KW-0812">Transmembrane</keyword>
<dbReference type="SUPFAM" id="SSF47384">
    <property type="entry name" value="Homodimeric domain of signal transducing histidine kinase"/>
    <property type="match status" value="1"/>
</dbReference>
<evidence type="ECO:0000256" key="2">
    <source>
        <dbReference type="ARBA" id="ARBA00012438"/>
    </source>
</evidence>
<dbReference type="Gene3D" id="3.30.565.10">
    <property type="entry name" value="Histidine kinase-like ATPase, C-terminal domain"/>
    <property type="match status" value="1"/>
</dbReference>
<dbReference type="PANTHER" id="PTHR43304:SF1">
    <property type="entry name" value="PAC DOMAIN-CONTAINING PROTEIN"/>
    <property type="match status" value="1"/>
</dbReference>
<dbReference type="InterPro" id="IPR052162">
    <property type="entry name" value="Sensor_kinase/Photoreceptor"/>
</dbReference>
<dbReference type="Pfam" id="PF00512">
    <property type="entry name" value="HisKA"/>
    <property type="match status" value="1"/>
</dbReference>
<keyword evidence="5" id="KW-0418">Kinase</keyword>
<evidence type="ECO:0000256" key="1">
    <source>
        <dbReference type="ARBA" id="ARBA00000085"/>
    </source>
</evidence>
<comment type="caution">
    <text evidence="8">The sequence shown here is derived from an EMBL/GenBank/DDBJ whole genome shotgun (WGS) entry which is preliminary data.</text>
</comment>
<keyword evidence="6" id="KW-1133">Transmembrane helix</keyword>
<dbReference type="InterPro" id="IPR004358">
    <property type="entry name" value="Sig_transdc_His_kin-like_C"/>
</dbReference>
<keyword evidence="9" id="KW-1185">Reference proteome</keyword>
<keyword evidence="4" id="KW-0808">Transferase</keyword>
<dbReference type="EC" id="2.7.13.3" evidence="2"/>
<dbReference type="InterPro" id="IPR005467">
    <property type="entry name" value="His_kinase_dom"/>
</dbReference>
<keyword evidence="6" id="KW-0472">Membrane</keyword>
<evidence type="ECO:0000259" key="7">
    <source>
        <dbReference type="PROSITE" id="PS50109"/>
    </source>
</evidence>
<dbReference type="EMBL" id="JABANE010000030">
    <property type="protein sequence ID" value="NME68851.1"/>
    <property type="molecule type" value="Genomic_DNA"/>
</dbReference>
<dbReference type="SUPFAM" id="SSF55874">
    <property type="entry name" value="ATPase domain of HSP90 chaperone/DNA topoisomerase II/histidine kinase"/>
    <property type="match status" value="1"/>
</dbReference>
<reference evidence="8 9" key="1">
    <citation type="submission" date="2020-04" db="EMBL/GenBank/DDBJ databases">
        <title>Flammeovirga sp. SR4, a novel species isolated from seawater.</title>
        <authorList>
            <person name="Wang X."/>
        </authorList>
    </citation>
    <scope>NUCLEOTIDE SEQUENCE [LARGE SCALE GENOMIC DNA]</scope>
    <source>
        <strain evidence="8 9">ATCC 23126</strain>
    </source>
</reference>
<dbReference type="Gene3D" id="1.10.287.130">
    <property type="match status" value="1"/>
</dbReference>
<evidence type="ECO:0000313" key="9">
    <source>
        <dbReference type="Proteomes" id="UP000576082"/>
    </source>
</evidence>
<feature type="transmembrane region" description="Helical" evidence="6">
    <location>
        <begin position="50"/>
        <end position="70"/>
    </location>
</feature>
<dbReference type="InterPro" id="IPR003594">
    <property type="entry name" value="HATPase_dom"/>
</dbReference>
<protein>
    <recommendedName>
        <fullName evidence="2">histidine kinase</fullName>
        <ecNumber evidence="2">2.7.13.3</ecNumber>
    </recommendedName>
</protein>
<accession>A0A7X9RUB3</accession>
<dbReference type="Pfam" id="PF02518">
    <property type="entry name" value="HATPase_c"/>
    <property type="match status" value="1"/>
</dbReference>
<dbReference type="Proteomes" id="UP000576082">
    <property type="component" value="Unassembled WGS sequence"/>
</dbReference>
<evidence type="ECO:0000256" key="5">
    <source>
        <dbReference type="ARBA" id="ARBA00022777"/>
    </source>
</evidence>
<sequence>MRYYFERPIYQCALLMLIVFIIDLIIPLGVAVGVLYVCCIALLIREKVKVTLMFSIVATLLTVAIPVITFDENTTWMAFVNRGISVLAVWMIYFIVVKHRILDHKMRVYTTKLEIKNKELEQFNYVASHDLQEPLNTIRSFSMLLNQQYGGVIDKKADKYLLFINRASVRMSELVKALLDYGRIGHNMNLEKVDCNVLVNEVKTDIDSLISKSNAQLYVNKLPKVKGYETELRLLFQNLISNAIKFQNKDTTPIIKIGASLETDQWIFFVKDNGIGIDQVHRERIFAIFQRLHSTCEYEGTGIGLAHCRKIVDLHGGRIWLDSQVDKGSTFYFNIPA</sequence>
<evidence type="ECO:0000256" key="3">
    <source>
        <dbReference type="ARBA" id="ARBA00022553"/>
    </source>
</evidence>
<evidence type="ECO:0000256" key="6">
    <source>
        <dbReference type="SAM" id="Phobius"/>
    </source>
</evidence>
<dbReference type="InterPro" id="IPR036890">
    <property type="entry name" value="HATPase_C_sf"/>
</dbReference>
<feature type="domain" description="Histidine kinase" evidence="7">
    <location>
        <begin position="126"/>
        <end position="337"/>
    </location>
</feature>
<dbReference type="PANTHER" id="PTHR43304">
    <property type="entry name" value="PHYTOCHROME-LIKE PROTEIN CPH1"/>
    <property type="match status" value="1"/>
</dbReference>
<dbReference type="SMART" id="SM00388">
    <property type="entry name" value="HisKA"/>
    <property type="match status" value="1"/>
</dbReference>
<evidence type="ECO:0000256" key="4">
    <source>
        <dbReference type="ARBA" id="ARBA00022679"/>
    </source>
</evidence>
<dbReference type="PROSITE" id="PS50109">
    <property type="entry name" value="HIS_KIN"/>
    <property type="match status" value="1"/>
</dbReference>
<dbReference type="SMART" id="SM00387">
    <property type="entry name" value="HATPase_c"/>
    <property type="match status" value="1"/>
</dbReference>
<dbReference type="FunFam" id="3.30.565.10:FF:000006">
    <property type="entry name" value="Sensor histidine kinase WalK"/>
    <property type="match status" value="1"/>
</dbReference>
<dbReference type="RefSeq" id="WP_169657143.1">
    <property type="nucleotide sequence ID" value="NZ_JABANE010000030.1"/>
</dbReference>
<dbReference type="InterPro" id="IPR036097">
    <property type="entry name" value="HisK_dim/P_sf"/>
</dbReference>
<dbReference type="CDD" id="cd00082">
    <property type="entry name" value="HisKA"/>
    <property type="match status" value="1"/>
</dbReference>
<gene>
    <name evidence="8" type="ORF">HHU12_12835</name>
</gene>
<dbReference type="InterPro" id="IPR003661">
    <property type="entry name" value="HisK_dim/P_dom"/>
</dbReference>
<feature type="transmembrane region" description="Helical" evidence="6">
    <location>
        <begin position="76"/>
        <end position="97"/>
    </location>
</feature>
<feature type="transmembrane region" description="Helical" evidence="6">
    <location>
        <begin position="13"/>
        <end position="43"/>
    </location>
</feature>
<comment type="catalytic activity">
    <reaction evidence="1">
        <text>ATP + protein L-histidine = ADP + protein N-phospho-L-histidine.</text>
        <dbReference type="EC" id="2.7.13.3"/>
    </reaction>
</comment>
<proteinExistence type="predicted"/>
<name>A0A7X9RUB3_9BACT</name>
<organism evidence="8 9">
    <name type="scientific">Flammeovirga aprica JL-4</name>
    <dbReference type="NCBI Taxonomy" id="694437"/>
    <lineage>
        <taxon>Bacteria</taxon>
        <taxon>Pseudomonadati</taxon>
        <taxon>Bacteroidota</taxon>
        <taxon>Cytophagia</taxon>
        <taxon>Cytophagales</taxon>
        <taxon>Flammeovirgaceae</taxon>
        <taxon>Flammeovirga</taxon>
    </lineage>
</organism>
<dbReference type="GO" id="GO:0000155">
    <property type="term" value="F:phosphorelay sensor kinase activity"/>
    <property type="evidence" value="ECO:0007669"/>
    <property type="project" value="InterPro"/>
</dbReference>
<keyword evidence="3" id="KW-0597">Phosphoprotein</keyword>
<dbReference type="PRINTS" id="PR00344">
    <property type="entry name" value="BCTRLSENSOR"/>
</dbReference>
<dbReference type="AlphaFoldDB" id="A0A7X9RUB3"/>